<dbReference type="CDD" id="cd05154">
    <property type="entry name" value="ACAD10_11_N-like"/>
    <property type="match status" value="1"/>
</dbReference>
<dbReference type="InterPro" id="IPR041726">
    <property type="entry name" value="ACAD10_11_N"/>
</dbReference>
<dbReference type="EMBL" id="PVUE01000017">
    <property type="protein sequence ID" value="PRZ40398.1"/>
    <property type="molecule type" value="Genomic_DNA"/>
</dbReference>
<dbReference type="Pfam" id="PF01636">
    <property type="entry name" value="APH"/>
    <property type="match status" value="1"/>
</dbReference>
<dbReference type="SUPFAM" id="SSF56112">
    <property type="entry name" value="Protein kinase-like (PK-like)"/>
    <property type="match status" value="1"/>
</dbReference>
<keyword evidence="2" id="KW-0418">Kinase</keyword>
<accession>A0A2T0ZWE0</accession>
<dbReference type="PANTHER" id="PTHR21310:SF40">
    <property type="entry name" value="AMINOGLYCOSIDE PHOSPHOTRANSFERASE DOMAIN-CONTAINING PROTEIN-RELATED"/>
    <property type="match status" value="1"/>
</dbReference>
<dbReference type="InterPro" id="IPR051678">
    <property type="entry name" value="AGP_Transferase"/>
</dbReference>
<protein>
    <submittedName>
        <fullName evidence="2">Aminoglycoside phosphotransferase (APT) family kinase protein</fullName>
    </submittedName>
</protein>
<organism evidence="2 3">
    <name type="scientific">Antricoccus suffuscus</name>
    <dbReference type="NCBI Taxonomy" id="1629062"/>
    <lineage>
        <taxon>Bacteria</taxon>
        <taxon>Bacillati</taxon>
        <taxon>Actinomycetota</taxon>
        <taxon>Actinomycetes</taxon>
        <taxon>Geodermatophilales</taxon>
        <taxon>Antricoccaceae</taxon>
        <taxon>Antricoccus</taxon>
    </lineage>
</organism>
<feature type="domain" description="Aminoglycoside phosphotransferase" evidence="1">
    <location>
        <begin position="40"/>
        <end position="272"/>
    </location>
</feature>
<dbReference type="PANTHER" id="PTHR21310">
    <property type="entry name" value="AMINOGLYCOSIDE PHOSPHOTRANSFERASE-RELATED-RELATED"/>
    <property type="match status" value="1"/>
</dbReference>
<dbReference type="Gene3D" id="3.90.1200.10">
    <property type="match status" value="1"/>
</dbReference>
<keyword evidence="3" id="KW-1185">Reference proteome</keyword>
<evidence type="ECO:0000259" key="1">
    <source>
        <dbReference type="Pfam" id="PF01636"/>
    </source>
</evidence>
<dbReference type="RefSeq" id="WP_202862651.1">
    <property type="nucleotide sequence ID" value="NZ_PVUE01000017.1"/>
</dbReference>
<evidence type="ECO:0000313" key="3">
    <source>
        <dbReference type="Proteomes" id="UP000237752"/>
    </source>
</evidence>
<dbReference type="InterPro" id="IPR011009">
    <property type="entry name" value="Kinase-like_dom_sf"/>
</dbReference>
<dbReference type="AlphaFoldDB" id="A0A2T0ZWE0"/>
<evidence type="ECO:0000313" key="2">
    <source>
        <dbReference type="EMBL" id="PRZ40398.1"/>
    </source>
</evidence>
<name>A0A2T0ZWE0_9ACTN</name>
<dbReference type="GO" id="GO:0016301">
    <property type="term" value="F:kinase activity"/>
    <property type="evidence" value="ECO:0007669"/>
    <property type="project" value="UniProtKB-KW"/>
</dbReference>
<proteinExistence type="predicted"/>
<reference evidence="2 3" key="1">
    <citation type="submission" date="2018-03" db="EMBL/GenBank/DDBJ databases">
        <title>Genomic Encyclopedia of Archaeal and Bacterial Type Strains, Phase II (KMG-II): from individual species to whole genera.</title>
        <authorList>
            <person name="Goeker M."/>
        </authorList>
    </citation>
    <scope>NUCLEOTIDE SEQUENCE [LARGE SCALE GENOMIC DNA]</scope>
    <source>
        <strain evidence="2 3">DSM 100065</strain>
    </source>
</reference>
<dbReference type="Gene3D" id="3.30.200.20">
    <property type="entry name" value="Phosphorylase Kinase, domain 1"/>
    <property type="match status" value="1"/>
</dbReference>
<gene>
    <name evidence="2" type="ORF">CLV47_11733</name>
</gene>
<keyword evidence="2" id="KW-0808">Transferase</keyword>
<dbReference type="Proteomes" id="UP000237752">
    <property type="component" value="Unassembled WGS sequence"/>
</dbReference>
<dbReference type="InterPro" id="IPR002575">
    <property type="entry name" value="Aminoglycoside_PTrfase"/>
</dbReference>
<comment type="caution">
    <text evidence="2">The sequence shown here is derived from an EMBL/GenBank/DDBJ whole genome shotgun (WGS) entry which is preliminary data.</text>
</comment>
<sequence>MSASKDAPTTHTSVDLVDLDTVRTWMDKVHLGDGPITNAKAIGGGTQNIMLMFDRAGKTYVLRRGPEHLRPHTNRAILREMEVLQALGQTDVPHPRFIGGCDDERVLDGAIFYLMEPIDGFNPGDGLPPLYAENADVRKEAVLRVVDAAAALGAVDPRKVGLEDIGSPRGFLERQVERWLTDLEKYQEFDEYRGRKLDGVSEVAAWLNANFPKTWKPGLMHGDFHLANVMLRRDRPEVAAVVDWEMCTQGDPLLDIGWLIATGADKYGEGLLDNPMVVAGGVPTPAELVERYSLRTDRDLSSINWYAVLACFKLGIVLEGTYARALAGLAPVHIGERLHHHTELLFARAQRIIADPPV</sequence>